<proteinExistence type="predicted"/>
<dbReference type="Proteomes" id="UP000694892">
    <property type="component" value="Unassembled WGS sequence"/>
</dbReference>
<feature type="region of interest" description="Disordered" evidence="1">
    <location>
        <begin position="16"/>
        <end position="43"/>
    </location>
</feature>
<name>A0A974BQ66_XENLA</name>
<feature type="compositionally biased region" description="Gly residues" evidence="1">
    <location>
        <begin position="111"/>
        <end position="124"/>
    </location>
</feature>
<evidence type="ECO:0000256" key="1">
    <source>
        <dbReference type="SAM" id="MobiDB-lite"/>
    </source>
</evidence>
<feature type="region of interest" description="Disordered" evidence="1">
    <location>
        <begin position="98"/>
        <end position="124"/>
    </location>
</feature>
<feature type="compositionally biased region" description="Low complexity" evidence="1">
    <location>
        <begin position="25"/>
        <end position="37"/>
    </location>
</feature>
<sequence>MLLLVVAASIPHSPSSLMYPPQLHPSPSSTHSQSPSSNATPSLCGPGLPITVSLMLGPEQPFKPLILLGALCLPWAVDLLGGRGPAGAPNPVGGLLPAGGCGPARGREPAGGRGPTSGRGTAEG</sequence>
<dbReference type="EMBL" id="KV467895">
    <property type="protein sequence ID" value="OCT55981.1"/>
    <property type="molecule type" value="Genomic_DNA"/>
</dbReference>
<organism evidence="2">
    <name type="scientific">Xenopus laevis</name>
    <name type="common">African clawed frog</name>
    <dbReference type="NCBI Taxonomy" id="8355"/>
    <lineage>
        <taxon>Eukaryota</taxon>
        <taxon>Metazoa</taxon>
        <taxon>Chordata</taxon>
        <taxon>Craniata</taxon>
        <taxon>Vertebrata</taxon>
        <taxon>Euteleostomi</taxon>
        <taxon>Amphibia</taxon>
        <taxon>Batrachia</taxon>
        <taxon>Anura</taxon>
        <taxon>Pipoidea</taxon>
        <taxon>Pipidae</taxon>
        <taxon>Xenopodinae</taxon>
        <taxon>Xenopus</taxon>
        <taxon>Xenopus</taxon>
    </lineage>
</organism>
<accession>A0A974BQ66</accession>
<evidence type="ECO:0000313" key="2">
    <source>
        <dbReference type="EMBL" id="OCT55981.1"/>
    </source>
</evidence>
<protein>
    <submittedName>
        <fullName evidence="2">Uncharacterized protein</fullName>
    </submittedName>
</protein>
<reference evidence="2" key="1">
    <citation type="submission" date="2016-05" db="EMBL/GenBank/DDBJ databases">
        <title>WGS assembly of Xenopus laevis.</title>
        <authorList>
            <person name="Session A."/>
            <person name="Uno Y."/>
            <person name="Kwon T."/>
            <person name="Chapman J."/>
            <person name="Toyoda A."/>
            <person name="Takahashi S."/>
            <person name="Fukui A."/>
            <person name="Hikosaka A."/>
            <person name="Putnam N."/>
            <person name="Stites J."/>
            <person name="Van Heeringen S."/>
            <person name="Quigley I."/>
            <person name="Heinz S."/>
            <person name="Hellsten U."/>
            <person name="Lyons J."/>
            <person name="Suzuki A."/>
            <person name="Kondo M."/>
            <person name="Ogino H."/>
            <person name="Ochi H."/>
            <person name="Bogdanovic O."/>
            <person name="Lister R."/>
            <person name="Georgiou G."/>
            <person name="Paranjpe S."/>
            <person name="Van Kruijsbergen I."/>
            <person name="Mozaffari S."/>
            <person name="Shu S."/>
            <person name="Schmutz J."/>
            <person name="Jenkins J."/>
            <person name="Grimwood J."/>
            <person name="Carlson J."/>
            <person name="Mitros T."/>
            <person name="Simakov O."/>
            <person name="Heald R."/>
            <person name="Miller K."/>
            <person name="Haudenschild C."/>
            <person name="Kuroki Y."/>
            <person name="Tanaka T."/>
            <person name="Michiue T."/>
            <person name="Watanabe M."/>
            <person name="Kinoshita T."/>
            <person name="Ohta Y."/>
            <person name="Mawaribuchi S."/>
            <person name="Suzuki Y."/>
            <person name="Haramoto Y."/>
            <person name="Yamamoto T."/>
            <person name="Takagi C."/>
            <person name="Kitzman J."/>
            <person name="Shendure J."/>
            <person name="Nakayama T."/>
            <person name="Izutsu Y."/>
            <person name="Robert J."/>
            <person name="Dichmann D."/>
            <person name="Flajnik M."/>
            <person name="Houston D."/>
            <person name="Marcotte E."/>
            <person name="Wallingford J."/>
            <person name="Ito Y."/>
            <person name="Asashima M."/>
            <person name="Ueno N."/>
            <person name="Matsuda Y."/>
            <person name="Jan Veenstra G."/>
            <person name="Fujiyama A."/>
            <person name="Harland R."/>
            <person name="Taira M."/>
            <person name="Rokhsar D.S."/>
        </authorList>
    </citation>
    <scope>NUCLEOTIDE SEQUENCE</scope>
    <source>
        <strain evidence="2">J</strain>
        <tissue evidence="2">Blood</tissue>
    </source>
</reference>
<dbReference type="AlphaFoldDB" id="A0A974BQ66"/>
<gene>
    <name evidence="2" type="ORF">XELAEV_18004208mg</name>
</gene>